<dbReference type="AlphaFoldDB" id="A0AAV4X1B5"/>
<dbReference type="EMBL" id="BPLR01017137">
    <property type="protein sequence ID" value="GIY88986.1"/>
    <property type="molecule type" value="Genomic_DNA"/>
</dbReference>
<reference evidence="1 2" key="1">
    <citation type="submission" date="2021-06" db="EMBL/GenBank/DDBJ databases">
        <title>Caerostris extrusa draft genome.</title>
        <authorList>
            <person name="Kono N."/>
            <person name="Arakawa K."/>
        </authorList>
    </citation>
    <scope>NUCLEOTIDE SEQUENCE [LARGE SCALE GENOMIC DNA]</scope>
</reference>
<dbReference type="Proteomes" id="UP001054945">
    <property type="component" value="Unassembled WGS sequence"/>
</dbReference>
<organism evidence="1 2">
    <name type="scientific">Caerostris extrusa</name>
    <name type="common">Bark spider</name>
    <name type="synonym">Caerostris bankana</name>
    <dbReference type="NCBI Taxonomy" id="172846"/>
    <lineage>
        <taxon>Eukaryota</taxon>
        <taxon>Metazoa</taxon>
        <taxon>Ecdysozoa</taxon>
        <taxon>Arthropoda</taxon>
        <taxon>Chelicerata</taxon>
        <taxon>Arachnida</taxon>
        <taxon>Araneae</taxon>
        <taxon>Araneomorphae</taxon>
        <taxon>Entelegynae</taxon>
        <taxon>Araneoidea</taxon>
        <taxon>Araneidae</taxon>
        <taxon>Caerostris</taxon>
    </lineage>
</organism>
<name>A0AAV4X1B5_CAEEX</name>
<keyword evidence="2" id="KW-1185">Reference proteome</keyword>
<proteinExistence type="predicted"/>
<evidence type="ECO:0000313" key="1">
    <source>
        <dbReference type="EMBL" id="GIY88986.1"/>
    </source>
</evidence>
<accession>A0AAV4X1B5</accession>
<gene>
    <name evidence="1" type="ORF">CEXT_550021</name>
</gene>
<comment type="caution">
    <text evidence="1">The sequence shown here is derived from an EMBL/GenBank/DDBJ whole genome shotgun (WGS) entry which is preliminary data.</text>
</comment>
<evidence type="ECO:0000313" key="2">
    <source>
        <dbReference type="Proteomes" id="UP001054945"/>
    </source>
</evidence>
<sequence>MRFRNFELPNLEIKTSLPAKLDENYKKYGREEKFSSAHCSSMSRTRPCVRSHSVQIRDSAPTRGFELHEAPSVVSQLIHSLR</sequence>
<protein>
    <submittedName>
        <fullName evidence="1">Uncharacterized protein</fullName>
    </submittedName>
</protein>